<organism evidence="3 4">
    <name type="scientific">Patiria miniata</name>
    <name type="common">Bat star</name>
    <name type="synonym">Asterina miniata</name>
    <dbReference type="NCBI Taxonomy" id="46514"/>
    <lineage>
        <taxon>Eukaryota</taxon>
        <taxon>Metazoa</taxon>
        <taxon>Echinodermata</taxon>
        <taxon>Eleutherozoa</taxon>
        <taxon>Asterozoa</taxon>
        <taxon>Asteroidea</taxon>
        <taxon>Valvatacea</taxon>
        <taxon>Valvatida</taxon>
        <taxon>Asterinidae</taxon>
        <taxon>Patiria</taxon>
    </lineage>
</organism>
<evidence type="ECO:0000256" key="1">
    <source>
        <dbReference type="SAM" id="Phobius"/>
    </source>
</evidence>
<feature type="transmembrane region" description="Helical" evidence="1">
    <location>
        <begin position="160"/>
        <end position="181"/>
    </location>
</feature>
<dbReference type="RefSeq" id="XP_038055344.1">
    <property type="nucleotide sequence ID" value="XM_038199416.1"/>
</dbReference>
<dbReference type="AlphaFoldDB" id="A0A913ZV40"/>
<name>A0A913ZV40_PATMI</name>
<protein>
    <recommendedName>
        <fullName evidence="2">Platelet-derived growth factor (PDGF) family profile domain-containing protein</fullName>
    </recommendedName>
</protein>
<proteinExistence type="predicted"/>
<accession>A0A913ZV40</accession>
<dbReference type="Proteomes" id="UP000887568">
    <property type="component" value="Unplaced"/>
</dbReference>
<dbReference type="GO" id="GO:0016020">
    <property type="term" value="C:membrane"/>
    <property type="evidence" value="ECO:0007669"/>
    <property type="project" value="InterPro"/>
</dbReference>
<dbReference type="GO" id="GO:0008083">
    <property type="term" value="F:growth factor activity"/>
    <property type="evidence" value="ECO:0007669"/>
    <property type="project" value="InterPro"/>
</dbReference>
<dbReference type="EnsemblMetazoa" id="XM_038199416.1">
    <property type="protein sequence ID" value="XP_038055344.1"/>
    <property type="gene ID" value="LOC119727517"/>
</dbReference>
<dbReference type="PANTHER" id="PTHR21719:SF1">
    <property type="entry name" value="FI06402P-RELATED"/>
    <property type="match status" value="1"/>
</dbReference>
<keyword evidence="1" id="KW-1133">Transmembrane helix</keyword>
<keyword evidence="1" id="KW-0812">Transmembrane</keyword>
<dbReference type="SUPFAM" id="SSF57501">
    <property type="entry name" value="Cystine-knot cytokines"/>
    <property type="match status" value="1"/>
</dbReference>
<dbReference type="OMA" id="TESHRCC"/>
<reference evidence="3" key="1">
    <citation type="submission" date="2022-11" db="UniProtKB">
        <authorList>
            <consortium name="EnsemblMetazoa"/>
        </authorList>
    </citation>
    <scope>IDENTIFICATION</scope>
</reference>
<dbReference type="InterPro" id="IPR000072">
    <property type="entry name" value="PDGF/VEGF_dom"/>
</dbReference>
<evidence type="ECO:0000313" key="4">
    <source>
        <dbReference type="Proteomes" id="UP000887568"/>
    </source>
</evidence>
<sequence>MNGQRSETCLNWCSADWEKSSITTRDTEKRCDCTHTTAVIGTGSRQDCPQRARLENHRGGSEDRDGSCCIKRTGGDRSSGLLVTRRSGRLCQSCATRGSGPDAGTGMAGRLTAGTTAARPTWRQAKGIRQQGHGSFHSQSGALLCLHRWMSTTRVFSRGWIVYLFCYLILFNSALSLSHALEDPRQSNHKSDGTKGGAKTVEEFLQKNFPERFNESDDMLSEIQSDSAINNRVRLGRAGGKFRAASTNYNMKLIDKESARASCQPRDTVLDSYEELNIPKGYDTKVFPECIVVRRCKNGGCCRDDQECEPRSNGRQNVSKLFLINTRITTRYIEEDIDCECVEKPDFCSPPETDCPAGKIWSYGQCGCICSYRCPKPFLQDESTCACDCLTNNRVCKNIQRGRKDQRIVAEECECIRRGMCGIPNCANGRFSSSKCKCVQEERRWS</sequence>
<dbReference type="Gene3D" id="2.10.90.10">
    <property type="entry name" value="Cystine-knot cytokines"/>
    <property type="match status" value="1"/>
</dbReference>
<dbReference type="EnsemblMetazoa" id="XM_038199417.1">
    <property type="protein sequence ID" value="XP_038055345.1"/>
    <property type="gene ID" value="LOC119727517"/>
</dbReference>
<evidence type="ECO:0000313" key="3">
    <source>
        <dbReference type="EnsemblMetazoa" id="XP_038055344.1"/>
    </source>
</evidence>
<dbReference type="OrthoDB" id="6370328at2759"/>
<dbReference type="GeneID" id="119727517"/>
<dbReference type="RefSeq" id="XP_038055345.1">
    <property type="nucleotide sequence ID" value="XM_038199417.1"/>
</dbReference>
<dbReference type="PROSITE" id="PS50278">
    <property type="entry name" value="PDGF_2"/>
    <property type="match status" value="1"/>
</dbReference>
<evidence type="ECO:0000259" key="2">
    <source>
        <dbReference type="PROSITE" id="PS50278"/>
    </source>
</evidence>
<dbReference type="InterPro" id="IPR029034">
    <property type="entry name" value="Cystine-knot_cytokine"/>
</dbReference>
<keyword evidence="4" id="KW-1185">Reference proteome</keyword>
<keyword evidence="1" id="KW-0472">Membrane</keyword>
<dbReference type="PANTHER" id="PTHR21719">
    <property type="entry name" value="FI06402P-RELATED"/>
    <property type="match status" value="1"/>
</dbReference>
<feature type="domain" description="Platelet-derived growth factor (PDGF) family profile" evidence="2">
    <location>
        <begin position="249"/>
        <end position="346"/>
    </location>
</feature>